<evidence type="ECO:0000256" key="1">
    <source>
        <dbReference type="SAM" id="Phobius"/>
    </source>
</evidence>
<feature type="transmembrane region" description="Helical" evidence="1">
    <location>
        <begin position="32"/>
        <end position="52"/>
    </location>
</feature>
<keyword evidence="3" id="KW-0813">Transport</keyword>
<dbReference type="EMBL" id="JAHCQH010000023">
    <property type="protein sequence ID" value="MBS9479245.1"/>
    <property type="molecule type" value="Genomic_DNA"/>
</dbReference>
<name>A0ABS5RC49_9HYPH</name>
<evidence type="ECO:0000259" key="2">
    <source>
        <dbReference type="Pfam" id="PF07885"/>
    </source>
</evidence>
<dbReference type="Pfam" id="PF07885">
    <property type="entry name" value="Ion_trans_2"/>
    <property type="match status" value="1"/>
</dbReference>
<dbReference type="InterPro" id="IPR013099">
    <property type="entry name" value="K_chnl_dom"/>
</dbReference>
<dbReference type="GO" id="GO:0034220">
    <property type="term" value="P:monoatomic ion transmembrane transport"/>
    <property type="evidence" value="ECO:0007669"/>
    <property type="project" value="UniProtKB-KW"/>
</dbReference>
<feature type="transmembrane region" description="Helical" evidence="1">
    <location>
        <begin position="97"/>
        <end position="121"/>
    </location>
</feature>
<proteinExistence type="predicted"/>
<keyword evidence="3" id="KW-0406">Ion transport</keyword>
<dbReference type="Proteomes" id="UP001166585">
    <property type="component" value="Unassembled WGS sequence"/>
</dbReference>
<feature type="domain" description="Potassium channel" evidence="2">
    <location>
        <begin position="54"/>
        <end position="121"/>
    </location>
</feature>
<comment type="caution">
    <text evidence="3">The sequence shown here is derived from an EMBL/GenBank/DDBJ whole genome shotgun (WGS) entry which is preliminary data.</text>
</comment>
<dbReference type="SUPFAM" id="SSF81324">
    <property type="entry name" value="Voltage-gated potassium channels"/>
    <property type="match status" value="1"/>
</dbReference>
<organism evidence="3 4">
    <name type="scientific">Ancylobacter radicis</name>
    <dbReference type="NCBI Taxonomy" id="2836179"/>
    <lineage>
        <taxon>Bacteria</taxon>
        <taxon>Pseudomonadati</taxon>
        <taxon>Pseudomonadota</taxon>
        <taxon>Alphaproteobacteria</taxon>
        <taxon>Hyphomicrobiales</taxon>
        <taxon>Xanthobacteraceae</taxon>
        <taxon>Ancylobacter</taxon>
    </lineage>
</organism>
<dbReference type="RefSeq" id="WP_213757207.1">
    <property type="nucleotide sequence ID" value="NZ_JAHCQH010000023.1"/>
</dbReference>
<reference evidence="3" key="1">
    <citation type="submission" date="2021-05" db="EMBL/GenBank/DDBJ databases">
        <authorList>
            <person name="Sun Q."/>
            <person name="Inoue M."/>
        </authorList>
    </citation>
    <scope>NUCLEOTIDE SEQUENCE</scope>
    <source>
        <strain evidence="3">VKM B-3255</strain>
    </source>
</reference>
<keyword evidence="1" id="KW-0472">Membrane</keyword>
<keyword evidence="3" id="KW-0407">Ion channel</keyword>
<keyword evidence="1" id="KW-0812">Transmembrane</keyword>
<keyword evidence="4" id="KW-1185">Reference proteome</keyword>
<keyword evidence="1" id="KW-1133">Transmembrane helix</keyword>
<evidence type="ECO:0000313" key="3">
    <source>
        <dbReference type="EMBL" id="MBS9479245.1"/>
    </source>
</evidence>
<sequence>MNIAVMLVHLGATFLLIALVRPFESRLWGSPYLRLMLALLTTNALLLCAHLFEVGLWSLLYGALGLVADPADAYYSAFVNYTTLGYGDVLQATRTRLLGPMAAGSGILMFGWSTALLIYVLQGHLPHLTDHRSAPR</sequence>
<dbReference type="Gene3D" id="1.10.287.70">
    <property type="match status" value="1"/>
</dbReference>
<protein>
    <submittedName>
        <fullName evidence="3">Two pore domain potassium channel family protein</fullName>
    </submittedName>
</protein>
<accession>A0ABS5RC49</accession>
<gene>
    <name evidence="3" type="ORF">KIP89_19230</name>
</gene>
<evidence type="ECO:0000313" key="4">
    <source>
        <dbReference type="Proteomes" id="UP001166585"/>
    </source>
</evidence>